<dbReference type="EMBL" id="MAYH01000048">
    <property type="protein sequence ID" value="OCA68919.1"/>
    <property type="molecule type" value="Genomic_DNA"/>
</dbReference>
<reference evidence="1 2" key="1">
    <citation type="submission" date="2016-07" db="EMBL/GenBank/DDBJ databases">
        <authorList>
            <person name="Jeong J.-J."/>
            <person name="Kim D.W."/>
            <person name="Sang M.K."/>
            <person name="Choi I.-G."/>
            <person name="Kim K.D."/>
        </authorList>
    </citation>
    <scope>NUCLEOTIDE SEQUENCE [LARGE SCALE GENOMIC DNA]</scope>
    <source>
        <strain evidence="1 2">UTM-3</strain>
    </source>
</reference>
<dbReference type="SUPFAM" id="SSF47413">
    <property type="entry name" value="lambda repressor-like DNA-binding domains"/>
    <property type="match status" value="1"/>
</dbReference>
<dbReference type="Gene3D" id="1.10.260.40">
    <property type="entry name" value="lambda repressor-like DNA-binding domains"/>
    <property type="match status" value="1"/>
</dbReference>
<dbReference type="AlphaFoldDB" id="A0A1B8ZBB6"/>
<evidence type="ECO:0008006" key="3">
    <source>
        <dbReference type="Google" id="ProtNLM"/>
    </source>
</evidence>
<gene>
    <name evidence="1" type="ORF">BBI01_17020</name>
</gene>
<dbReference type="Proteomes" id="UP000092651">
    <property type="component" value="Unassembled WGS sequence"/>
</dbReference>
<protein>
    <recommendedName>
        <fullName evidence="3">HTH cro/C1-type domain-containing protein</fullName>
    </recommendedName>
</protein>
<keyword evidence="2" id="KW-1185">Reference proteome</keyword>
<proteinExistence type="predicted"/>
<dbReference type="InterPro" id="IPR010982">
    <property type="entry name" value="Lambda_DNA-bd_dom_sf"/>
</dbReference>
<evidence type="ECO:0000313" key="1">
    <source>
        <dbReference type="EMBL" id="OCA68919.1"/>
    </source>
</evidence>
<accession>A0A1B8ZBB6</accession>
<dbReference type="GO" id="GO:0003677">
    <property type="term" value="F:DNA binding"/>
    <property type="evidence" value="ECO:0007669"/>
    <property type="project" value="InterPro"/>
</dbReference>
<sequence>MTDIKNNERNKGKNALVNKYLCNFIASRFLLILRDQNGKEISQNKYAKLCGIAPSTVSKIKLPEGYDIPMSTIYNICRHEKKSLQSFFSDFEKIYGQNIPD</sequence>
<name>A0A1B8ZBB6_9FLAO</name>
<comment type="caution">
    <text evidence="1">The sequence shown here is derived from an EMBL/GenBank/DDBJ whole genome shotgun (WGS) entry which is preliminary data.</text>
</comment>
<organism evidence="1 2">
    <name type="scientific">Chryseobacterium artocarpi</name>
    <dbReference type="NCBI Taxonomy" id="1414727"/>
    <lineage>
        <taxon>Bacteria</taxon>
        <taxon>Pseudomonadati</taxon>
        <taxon>Bacteroidota</taxon>
        <taxon>Flavobacteriia</taxon>
        <taxon>Flavobacteriales</taxon>
        <taxon>Weeksellaceae</taxon>
        <taxon>Chryseobacterium group</taxon>
        <taxon>Chryseobacterium</taxon>
    </lineage>
</organism>
<evidence type="ECO:0000313" key="2">
    <source>
        <dbReference type="Proteomes" id="UP000092651"/>
    </source>
</evidence>